<dbReference type="Proteomes" id="UP000245678">
    <property type="component" value="Unassembled WGS sequence"/>
</dbReference>
<proteinExistence type="predicted"/>
<protein>
    <submittedName>
        <fullName evidence="2">DNA/RNA non-specific endonuclease</fullName>
    </submittedName>
</protein>
<reference evidence="2 3" key="1">
    <citation type="submission" date="2018-05" db="EMBL/GenBank/DDBJ databases">
        <title>Genomic Encyclopedia of Archaeal and Bacterial Type Strains, Phase II (KMG-II): from individual species to whole genera.</title>
        <authorList>
            <person name="Goeker M."/>
        </authorList>
    </citation>
    <scope>NUCLEOTIDE SEQUENCE [LARGE SCALE GENOMIC DNA]</scope>
    <source>
        <strain evidence="2 3">DSM 19975</strain>
    </source>
</reference>
<dbReference type="InterPro" id="IPR044927">
    <property type="entry name" value="Endonuclea_NS_2"/>
</dbReference>
<keyword evidence="2" id="KW-0255">Endonuclease</keyword>
<dbReference type="Pfam" id="PF13930">
    <property type="entry name" value="Endonuclea_NS_2"/>
    <property type="match status" value="1"/>
</dbReference>
<organism evidence="2 3">
    <name type="scientific">Mucilaginibacter oryzae</name>
    <dbReference type="NCBI Taxonomy" id="468058"/>
    <lineage>
        <taxon>Bacteria</taxon>
        <taxon>Pseudomonadati</taxon>
        <taxon>Bacteroidota</taxon>
        <taxon>Sphingobacteriia</taxon>
        <taxon>Sphingobacteriales</taxon>
        <taxon>Sphingobacteriaceae</taxon>
        <taxon>Mucilaginibacter</taxon>
    </lineage>
</organism>
<keyword evidence="2" id="KW-0540">Nuclease</keyword>
<dbReference type="RefSeq" id="WP_109610616.1">
    <property type="nucleotide sequence ID" value="NZ_QGHA01000017.1"/>
</dbReference>
<dbReference type="EMBL" id="QGHA01000017">
    <property type="protein sequence ID" value="PWK68319.1"/>
    <property type="molecule type" value="Genomic_DNA"/>
</dbReference>
<gene>
    <name evidence="2" type="ORF">LX99_04844</name>
</gene>
<name>A0A316GVP9_9SPHI</name>
<keyword evidence="3" id="KW-1185">Reference proteome</keyword>
<dbReference type="AlphaFoldDB" id="A0A316GVP9"/>
<accession>A0A316GVP9</accession>
<feature type="domain" description="Type VII secretion system protein EssD-like" evidence="1">
    <location>
        <begin position="65"/>
        <end position="178"/>
    </location>
</feature>
<evidence type="ECO:0000313" key="3">
    <source>
        <dbReference type="Proteomes" id="UP000245678"/>
    </source>
</evidence>
<evidence type="ECO:0000313" key="2">
    <source>
        <dbReference type="EMBL" id="PWK68319.1"/>
    </source>
</evidence>
<keyword evidence="2" id="KW-0378">Hydrolase</keyword>
<evidence type="ECO:0000259" key="1">
    <source>
        <dbReference type="Pfam" id="PF13930"/>
    </source>
</evidence>
<dbReference type="GO" id="GO:0004519">
    <property type="term" value="F:endonuclease activity"/>
    <property type="evidence" value="ECO:0007669"/>
    <property type="project" value="UniProtKB-KW"/>
</dbReference>
<comment type="caution">
    <text evidence="2">The sequence shown here is derived from an EMBL/GenBank/DDBJ whole genome shotgun (WGS) entry which is preliminary data.</text>
</comment>
<sequence>MKNYYRIFSEIPNTTYEKSVEYLRKALSENLTELYELQFEDADVRHFNDNVNRNYMMYFDCTDDYSDDFFGRAARVVFVFAKSAFNPTKRNSYRLRQMGSFKNVPQLEGYDKGHFIAHCNDGQLDQNIYPQLKELNRGISLQGKLFRSMERYCQRNPGIFYFIRPLYTDLTCIPDKIDFGIFTRQGGLLLNRFDNRNTGTEELPVNISFDNSIKDNC</sequence>